<organism evidence="1 2">
    <name type="scientific">Stephania cephalantha</name>
    <dbReference type="NCBI Taxonomy" id="152367"/>
    <lineage>
        <taxon>Eukaryota</taxon>
        <taxon>Viridiplantae</taxon>
        <taxon>Streptophyta</taxon>
        <taxon>Embryophyta</taxon>
        <taxon>Tracheophyta</taxon>
        <taxon>Spermatophyta</taxon>
        <taxon>Magnoliopsida</taxon>
        <taxon>Ranunculales</taxon>
        <taxon>Menispermaceae</taxon>
        <taxon>Menispermoideae</taxon>
        <taxon>Cissampelideae</taxon>
        <taxon>Stephania</taxon>
    </lineage>
</organism>
<gene>
    <name evidence="1" type="ORF">Scep_010239</name>
</gene>
<accession>A0AAP0PD58</accession>
<keyword evidence="2" id="KW-1185">Reference proteome</keyword>
<reference evidence="1 2" key="1">
    <citation type="submission" date="2024-01" db="EMBL/GenBank/DDBJ databases">
        <title>Genome assemblies of Stephania.</title>
        <authorList>
            <person name="Yang L."/>
        </authorList>
    </citation>
    <scope>NUCLEOTIDE SEQUENCE [LARGE SCALE GENOMIC DNA]</scope>
    <source>
        <strain evidence="1">JXDWG</strain>
        <tissue evidence="1">Leaf</tissue>
    </source>
</reference>
<dbReference type="EMBL" id="JBBNAG010000004">
    <property type="protein sequence ID" value="KAK9140558.1"/>
    <property type="molecule type" value="Genomic_DNA"/>
</dbReference>
<dbReference type="AlphaFoldDB" id="A0AAP0PD58"/>
<evidence type="ECO:0000313" key="2">
    <source>
        <dbReference type="Proteomes" id="UP001419268"/>
    </source>
</evidence>
<sequence>MTYWINMVSEGQELGAEDDASNEPPKVISQVGSTDAWTAFRNNLAMNMWDSYH</sequence>
<evidence type="ECO:0000313" key="1">
    <source>
        <dbReference type="EMBL" id="KAK9140558.1"/>
    </source>
</evidence>
<protein>
    <submittedName>
        <fullName evidence="1">Uncharacterized protein</fullName>
    </submittedName>
</protein>
<proteinExistence type="predicted"/>
<dbReference type="Proteomes" id="UP001419268">
    <property type="component" value="Unassembled WGS sequence"/>
</dbReference>
<name>A0AAP0PD58_9MAGN</name>
<comment type="caution">
    <text evidence="1">The sequence shown here is derived from an EMBL/GenBank/DDBJ whole genome shotgun (WGS) entry which is preliminary data.</text>
</comment>